<dbReference type="EMBL" id="MAYG01000012">
    <property type="protein sequence ID" value="OCA71639.1"/>
    <property type="molecule type" value="Genomic_DNA"/>
</dbReference>
<dbReference type="AlphaFoldDB" id="A0A1B8ZJ56"/>
<accession>A0A1B8ZJ56</accession>
<organism evidence="2 3">
    <name type="scientific">Chryseobacterium arthrosphaerae</name>
    <dbReference type="NCBI Taxonomy" id="651561"/>
    <lineage>
        <taxon>Bacteria</taxon>
        <taxon>Pseudomonadati</taxon>
        <taxon>Bacteroidota</taxon>
        <taxon>Flavobacteriia</taxon>
        <taxon>Flavobacteriales</taxon>
        <taxon>Weeksellaceae</taxon>
        <taxon>Chryseobacterium group</taxon>
        <taxon>Chryseobacterium</taxon>
    </lineage>
</organism>
<dbReference type="STRING" id="651561.BBI00_18235"/>
<name>A0A1B8ZJ56_9FLAO</name>
<dbReference type="RefSeq" id="WP_065400282.1">
    <property type="nucleotide sequence ID" value="NZ_MAYG01000012.1"/>
</dbReference>
<dbReference type="Proteomes" id="UP000093432">
    <property type="component" value="Unassembled WGS sequence"/>
</dbReference>
<proteinExistence type="predicted"/>
<keyword evidence="1" id="KW-0472">Membrane</keyword>
<keyword evidence="1" id="KW-1133">Transmembrane helix</keyword>
<gene>
    <name evidence="2" type="ORF">BBI00_18235</name>
</gene>
<protein>
    <submittedName>
        <fullName evidence="2">Uncharacterized protein</fullName>
    </submittedName>
</protein>
<keyword evidence="1" id="KW-0812">Transmembrane</keyword>
<evidence type="ECO:0000313" key="3">
    <source>
        <dbReference type="Proteomes" id="UP000093432"/>
    </source>
</evidence>
<sequence length="393" mass="45727">MTDLDLLHFEQLKKDVQSQYLKEYTPSQDDISKWKGIDIIYFQEDLRKKAKGNISEKSFYTYFKNSPVTKLPRIDMLNLLSIYAGYDSWYEFKKQHLFAGELLQENEDLEEEEISELEKTVSSAPDLLKTEIQASKVDIQPVENTDLQKTNTDNQQVKSNQNIQRDVEILATQPRKNFFKKNAWALVTSVLIAITGILGFKDVLFSKTYKYCFIDKDRGVSVINTLEIMVIKENESPLMYKIKPGECFYYSTKDKNLKMRINAPFYEPLEVNRNLENAPEEEKIELKPDDYKMAAYYFSIKDIKGGNNEEQVALIKQKRNQLENLISNNAVIYQVYDNNTYGIESLNKQKYITLVTTPTTSLKNLNVIEMKKDTKGKIISIKFKITSTDEKNK</sequence>
<comment type="caution">
    <text evidence="2">The sequence shown here is derived from an EMBL/GenBank/DDBJ whole genome shotgun (WGS) entry which is preliminary data.</text>
</comment>
<dbReference type="OrthoDB" id="1272140at2"/>
<evidence type="ECO:0000313" key="2">
    <source>
        <dbReference type="EMBL" id="OCA71639.1"/>
    </source>
</evidence>
<evidence type="ECO:0000256" key="1">
    <source>
        <dbReference type="SAM" id="Phobius"/>
    </source>
</evidence>
<reference evidence="3" key="1">
    <citation type="submission" date="2016-07" db="EMBL/GenBank/DDBJ databases">
        <authorList>
            <person name="Florea S."/>
            <person name="Webb J.S."/>
            <person name="Jaromczyk J."/>
            <person name="Schardl C.L."/>
        </authorList>
    </citation>
    <scope>NUCLEOTIDE SEQUENCE [LARGE SCALE GENOMIC DNA]</scope>
    <source>
        <strain evidence="3">CC-VM-7</strain>
    </source>
</reference>
<feature type="transmembrane region" description="Helical" evidence="1">
    <location>
        <begin position="183"/>
        <end position="200"/>
    </location>
</feature>